<reference evidence="11 12" key="1">
    <citation type="submission" date="2019-04" db="EMBL/GenBank/DDBJ databases">
        <authorList>
            <person name="Jiang L."/>
        </authorList>
    </citation>
    <scope>NUCLEOTIDE SEQUENCE [LARGE SCALE GENOMIC DNA]</scope>
    <source>
        <strain evidence="11 12">YIM 131853</strain>
    </source>
</reference>
<keyword evidence="9" id="KW-0975">Bacterial flagellum</keyword>
<protein>
    <recommendedName>
        <fullName evidence="4">Flagellar motor switch protein FliM</fullName>
    </recommendedName>
</protein>
<evidence type="ECO:0000313" key="12">
    <source>
        <dbReference type="Proteomes" id="UP000309133"/>
    </source>
</evidence>
<comment type="similarity">
    <text evidence="3">Belongs to the FliM family.</text>
</comment>
<dbReference type="Proteomes" id="UP000309133">
    <property type="component" value="Unassembled WGS sequence"/>
</dbReference>
<dbReference type="Gene3D" id="3.40.1550.10">
    <property type="entry name" value="CheC-like"/>
    <property type="match status" value="1"/>
</dbReference>
<dbReference type="GO" id="GO:0005886">
    <property type="term" value="C:plasma membrane"/>
    <property type="evidence" value="ECO:0007669"/>
    <property type="project" value="UniProtKB-SubCell"/>
</dbReference>
<keyword evidence="5" id="KW-1003">Cell membrane</keyword>
<proteinExistence type="inferred from homology"/>
<evidence type="ECO:0000256" key="8">
    <source>
        <dbReference type="ARBA" id="ARBA00023136"/>
    </source>
</evidence>
<evidence type="ECO:0000259" key="10">
    <source>
        <dbReference type="Pfam" id="PF01052"/>
    </source>
</evidence>
<dbReference type="GO" id="GO:0003774">
    <property type="term" value="F:cytoskeletal motor activity"/>
    <property type="evidence" value="ECO:0007669"/>
    <property type="project" value="InterPro"/>
</dbReference>
<dbReference type="InterPro" id="IPR001689">
    <property type="entry name" value="Flag_FliM"/>
</dbReference>
<keyword evidence="8" id="KW-0472">Membrane</keyword>
<evidence type="ECO:0000256" key="2">
    <source>
        <dbReference type="ARBA" id="ARBA00004202"/>
    </source>
</evidence>
<evidence type="ECO:0000256" key="3">
    <source>
        <dbReference type="ARBA" id="ARBA00011049"/>
    </source>
</evidence>
<evidence type="ECO:0000256" key="5">
    <source>
        <dbReference type="ARBA" id="ARBA00022475"/>
    </source>
</evidence>
<evidence type="ECO:0000256" key="6">
    <source>
        <dbReference type="ARBA" id="ARBA00022500"/>
    </source>
</evidence>
<accession>A0A4S4FK78</accession>
<keyword evidence="12" id="KW-1185">Reference proteome</keyword>
<keyword evidence="7" id="KW-0283">Flagellar rotation</keyword>
<dbReference type="Pfam" id="PF01052">
    <property type="entry name" value="FliMN_C"/>
    <property type="match status" value="1"/>
</dbReference>
<comment type="subcellular location">
    <subcellularLocation>
        <location evidence="1">Bacterial flagellum basal body</location>
    </subcellularLocation>
    <subcellularLocation>
        <location evidence="2">Cell membrane</location>
        <topology evidence="2">Peripheral membrane protein</topology>
    </subcellularLocation>
</comment>
<gene>
    <name evidence="11" type="ORF">E6C64_13530</name>
</gene>
<evidence type="ECO:0000256" key="7">
    <source>
        <dbReference type="ARBA" id="ARBA00022779"/>
    </source>
</evidence>
<feature type="domain" description="Flagellar motor switch protein FliN-like C-terminal" evidence="10">
    <location>
        <begin position="230"/>
        <end position="295"/>
    </location>
</feature>
<dbReference type="InterPro" id="IPR028976">
    <property type="entry name" value="CheC-like_sf"/>
</dbReference>
<dbReference type="PANTHER" id="PTHR30034:SF6">
    <property type="entry name" value="YOP PROTEINS TRANSLOCATION PROTEIN Q"/>
    <property type="match status" value="1"/>
</dbReference>
<sequence>MTNRDVPRSPVVAPGTEVAVYDFERPSTLSQAQLRMLEGSFEQFAHQWGTTLTAKLRVVSSVTFGSAMMLPYRAYLETLPDTAAMIVCALDGYAPRAVVQVPAVEMLGWIGRMLGGSGRIQPADRPFTALEEALVGRMVDETLEDLRFALDGLLPMHAGVEQFHHLPLDAIVAESAELMIVADFALKVGGQASTGTVAIPAAAIMPQLGDGSPPQSSAEVLTMLQAHVIESPVDIGLRFAPTRVGPAIVLGLAEGDVIPLSHPQHLPLALTLDDEIIVHAAVGANGDRLACVIVDYQEAS</sequence>
<dbReference type="SUPFAM" id="SSF101801">
    <property type="entry name" value="Surface presentation of antigens (SPOA)"/>
    <property type="match status" value="1"/>
</dbReference>
<dbReference type="GO" id="GO:0071978">
    <property type="term" value="P:bacterial-type flagellum-dependent swarming motility"/>
    <property type="evidence" value="ECO:0007669"/>
    <property type="project" value="TreeGrafter"/>
</dbReference>
<dbReference type="CDD" id="cd17908">
    <property type="entry name" value="FliM"/>
    <property type="match status" value="1"/>
</dbReference>
<dbReference type="GO" id="GO:0050918">
    <property type="term" value="P:positive chemotaxis"/>
    <property type="evidence" value="ECO:0007669"/>
    <property type="project" value="TreeGrafter"/>
</dbReference>
<dbReference type="EMBL" id="SSSM01000005">
    <property type="protein sequence ID" value="THG29685.1"/>
    <property type="molecule type" value="Genomic_DNA"/>
</dbReference>
<dbReference type="PANTHER" id="PTHR30034">
    <property type="entry name" value="FLAGELLAR MOTOR SWITCH PROTEIN FLIM"/>
    <property type="match status" value="1"/>
</dbReference>
<dbReference type="InterPro" id="IPR001543">
    <property type="entry name" value="FliN-like_C"/>
</dbReference>
<evidence type="ECO:0000256" key="1">
    <source>
        <dbReference type="ARBA" id="ARBA00004117"/>
    </source>
</evidence>
<dbReference type="GO" id="GO:0009425">
    <property type="term" value="C:bacterial-type flagellum basal body"/>
    <property type="evidence" value="ECO:0007669"/>
    <property type="project" value="UniProtKB-SubCell"/>
</dbReference>
<organism evidence="11 12">
    <name type="scientific">Naasia lichenicola</name>
    <dbReference type="NCBI Taxonomy" id="2565933"/>
    <lineage>
        <taxon>Bacteria</taxon>
        <taxon>Bacillati</taxon>
        <taxon>Actinomycetota</taxon>
        <taxon>Actinomycetes</taxon>
        <taxon>Micrococcales</taxon>
        <taxon>Microbacteriaceae</taxon>
        <taxon>Naasia</taxon>
    </lineage>
</organism>
<dbReference type="OrthoDB" id="5241113at2"/>
<name>A0A4S4FK78_9MICO</name>
<evidence type="ECO:0000313" key="11">
    <source>
        <dbReference type="EMBL" id="THG29685.1"/>
    </source>
</evidence>
<comment type="caution">
    <text evidence="11">The sequence shown here is derived from an EMBL/GenBank/DDBJ whole genome shotgun (WGS) entry which is preliminary data.</text>
</comment>
<dbReference type="Pfam" id="PF02154">
    <property type="entry name" value="FliM"/>
    <property type="match status" value="1"/>
</dbReference>
<dbReference type="AlphaFoldDB" id="A0A4S4FK78"/>
<evidence type="ECO:0000256" key="4">
    <source>
        <dbReference type="ARBA" id="ARBA00021898"/>
    </source>
</evidence>
<keyword evidence="6" id="KW-0145">Chemotaxis</keyword>
<evidence type="ECO:0000256" key="9">
    <source>
        <dbReference type="ARBA" id="ARBA00023143"/>
    </source>
</evidence>
<dbReference type="RefSeq" id="WP_136428014.1">
    <property type="nucleotide sequence ID" value="NZ_SSSM01000005.1"/>
</dbReference>
<dbReference type="InterPro" id="IPR036429">
    <property type="entry name" value="SpoA-like_sf"/>
</dbReference>